<evidence type="ECO:0000256" key="2">
    <source>
        <dbReference type="ARBA" id="ARBA00023002"/>
    </source>
</evidence>
<evidence type="ECO:0000313" key="6">
    <source>
        <dbReference type="Proteomes" id="UP001564626"/>
    </source>
</evidence>
<organism evidence="5 6">
    <name type="scientific">Saccharopolyspora cebuensis</name>
    <dbReference type="NCBI Taxonomy" id="418759"/>
    <lineage>
        <taxon>Bacteria</taxon>
        <taxon>Bacillati</taxon>
        <taxon>Actinomycetota</taxon>
        <taxon>Actinomycetes</taxon>
        <taxon>Pseudonocardiales</taxon>
        <taxon>Pseudonocardiaceae</taxon>
        <taxon>Saccharopolyspora</taxon>
    </lineage>
</organism>
<dbReference type="PANTHER" id="PTHR24321">
    <property type="entry name" value="DEHYDROGENASES, SHORT CHAIN"/>
    <property type="match status" value="1"/>
</dbReference>
<dbReference type="InterPro" id="IPR057326">
    <property type="entry name" value="KR_dom"/>
</dbReference>
<gene>
    <name evidence="5" type="ORF">AB8O55_06800</name>
</gene>
<comment type="caution">
    <text evidence="5">The sequence shown here is derived from an EMBL/GenBank/DDBJ whole genome shotgun (WGS) entry which is preliminary data.</text>
</comment>
<dbReference type="PANTHER" id="PTHR24321:SF8">
    <property type="entry name" value="ESTRADIOL 17-BETA-DEHYDROGENASE 8-RELATED"/>
    <property type="match status" value="1"/>
</dbReference>
<dbReference type="SUPFAM" id="SSF51735">
    <property type="entry name" value="NAD(P)-binding Rossmann-fold domains"/>
    <property type="match status" value="1"/>
</dbReference>
<keyword evidence="2" id="KW-0560">Oxidoreductase</keyword>
<feature type="domain" description="Ketoreductase" evidence="4">
    <location>
        <begin position="4"/>
        <end position="188"/>
    </location>
</feature>
<reference evidence="5 6" key="1">
    <citation type="submission" date="2024-08" db="EMBL/GenBank/DDBJ databases">
        <title>Genome mining of Saccharopolyspora cebuensis PGLac3 from Nigerian medicinal plant.</title>
        <authorList>
            <person name="Ezeobiora C.E."/>
            <person name="Igbokwe N.H."/>
            <person name="Amin D.H."/>
            <person name="Mendie U.E."/>
        </authorList>
    </citation>
    <scope>NUCLEOTIDE SEQUENCE [LARGE SCALE GENOMIC DNA]</scope>
    <source>
        <strain evidence="5 6">PGLac3</strain>
    </source>
</reference>
<dbReference type="PRINTS" id="PR00081">
    <property type="entry name" value="GDHRDH"/>
</dbReference>
<dbReference type="InterPro" id="IPR002347">
    <property type="entry name" value="SDR_fam"/>
</dbReference>
<sequence>MSGTSILVTGAASGIGLAVCALGARAGHHVHALDRSADGLAATVEAVHAEGGHATAHQVDVTAADQVDAAFDGVAAGPRLAGVFTAAGVDRGGPAHALDPDAFRQVLEVNTTGTFLVVRAALRTMMATGGGSVVLCGSPAARVGFTAGGATAYGASKGAISSMVSTLAVDYARHGIRVNAVVPGPTDTALMWANVAAEDRAAMRDRIAHEVPLGRLARPEEIARCVLWLLSDLSSYTTGSLIRCDGGVLAKSSISL</sequence>
<name>A0ABV4CGZ7_9PSEU</name>
<keyword evidence="6" id="KW-1185">Reference proteome</keyword>
<dbReference type="InterPro" id="IPR020904">
    <property type="entry name" value="Sc_DH/Rdtase_CS"/>
</dbReference>
<dbReference type="RefSeq" id="WP_345363532.1">
    <property type="nucleotide sequence ID" value="NZ_BAABII010000010.1"/>
</dbReference>
<dbReference type="Pfam" id="PF13561">
    <property type="entry name" value="adh_short_C2"/>
    <property type="match status" value="1"/>
</dbReference>
<keyword evidence="3" id="KW-0520">NAD</keyword>
<dbReference type="EMBL" id="JBGEHV010000008">
    <property type="protein sequence ID" value="MEY8039101.1"/>
    <property type="molecule type" value="Genomic_DNA"/>
</dbReference>
<dbReference type="PROSITE" id="PS00061">
    <property type="entry name" value="ADH_SHORT"/>
    <property type="match status" value="1"/>
</dbReference>
<evidence type="ECO:0000256" key="1">
    <source>
        <dbReference type="ARBA" id="ARBA00006484"/>
    </source>
</evidence>
<evidence type="ECO:0000256" key="3">
    <source>
        <dbReference type="ARBA" id="ARBA00023027"/>
    </source>
</evidence>
<comment type="similarity">
    <text evidence="1">Belongs to the short-chain dehydrogenases/reductases (SDR) family.</text>
</comment>
<accession>A0ABV4CGZ7</accession>
<dbReference type="Proteomes" id="UP001564626">
    <property type="component" value="Unassembled WGS sequence"/>
</dbReference>
<proteinExistence type="inferred from homology"/>
<dbReference type="CDD" id="cd05233">
    <property type="entry name" value="SDR_c"/>
    <property type="match status" value="1"/>
</dbReference>
<dbReference type="SMART" id="SM00822">
    <property type="entry name" value="PKS_KR"/>
    <property type="match status" value="1"/>
</dbReference>
<evidence type="ECO:0000259" key="4">
    <source>
        <dbReference type="SMART" id="SM00822"/>
    </source>
</evidence>
<evidence type="ECO:0000313" key="5">
    <source>
        <dbReference type="EMBL" id="MEY8039101.1"/>
    </source>
</evidence>
<dbReference type="InterPro" id="IPR036291">
    <property type="entry name" value="NAD(P)-bd_dom_sf"/>
</dbReference>
<dbReference type="Gene3D" id="3.40.50.720">
    <property type="entry name" value="NAD(P)-binding Rossmann-like Domain"/>
    <property type="match status" value="1"/>
</dbReference>
<protein>
    <submittedName>
        <fullName evidence="5">SDR family NAD(P)-dependent oxidoreductase</fullName>
    </submittedName>
</protein>